<gene>
    <name evidence="2" type="ORF">PsYK624_074390</name>
</gene>
<keyword evidence="3" id="KW-1185">Reference proteome</keyword>
<sequence length="304" mass="32897">MAARKPKPEPTLFCTAAPPFNKAAADLVLRSSDNVDFHVRRAILAEASPVFEDMLSLPQPPSASSSSAAGSPVVALTEPARTLDALLRLCYPIADPPLASPEDVCNTLEAARKYLMDGPAHTLAAHFAAHAARDPLHLYALACARGWAPEMRVAARASLAHPLPDGRTLPSTPHLDTLSASAYLRLQAYHRACRRVAVALHCYGAPPGAAQRVYFARRARKDAGHLAPWCGEYVERAREALALRPCGATVLAPELAHAFLVEAGAKLPLHERTRMLFDLVHFNAEYAQSVDRAVDEVQLEVYIP</sequence>
<dbReference type="OrthoDB" id="3357985at2759"/>
<dbReference type="InterPro" id="IPR000210">
    <property type="entry name" value="BTB/POZ_dom"/>
</dbReference>
<dbReference type="SMART" id="SM00225">
    <property type="entry name" value="BTB"/>
    <property type="match status" value="1"/>
</dbReference>
<comment type="caution">
    <text evidence="2">The sequence shown here is derived from an EMBL/GenBank/DDBJ whole genome shotgun (WGS) entry which is preliminary data.</text>
</comment>
<protein>
    <recommendedName>
        <fullName evidence="1">BTB domain-containing protein</fullName>
    </recommendedName>
</protein>
<dbReference type="Proteomes" id="UP000703269">
    <property type="component" value="Unassembled WGS sequence"/>
</dbReference>
<proteinExistence type="predicted"/>
<organism evidence="2 3">
    <name type="scientific">Phanerochaete sordida</name>
    <dbReference type="NCBI Taxonomy" id="48140"/>
    <lineage>
        <taxon>Eukaryota</taxon>
        <taxon>Fungi</taxon>
        <taxon>Dikarya</taxon>
        <taxon>Basidiomycota</taxon>
        <taxon>Agaricomycotina</taxon>
        <taxon>Agaricomycetes</taxon>
        <taxon>Polyporales</taxon>
        <taxon>Phanerochaetaceae</taxon>
        <taxon>Phanerochaete</taxon>
    </lineage>
</organism>
<name>A0A9P3GCD3_9APHY</name>
<dbReference type="Gene3D" id="3.30.710.10">
    <property type="entry name" value="Potassium Channel Kv1.1, Chain A"/>
    <property type="match status" value="1"/>
</dbReference>
<evidence type="ECO:0000259" key="1">
    <source>
        <dbReference type="PROSITE" id="PS50097"/>
    </source>
</evidence>
<dbReference type="Pfam" id="PF00651">
    <property type="entry name" value="BTB"/>
    <property type="match status" value="1"/>
</dbReference>
<dbReference type="InterPro" id="IPR011333">
    <property type="entry name" value="SKP1/BTB/POZ_sf"/>
</dbReference>
<evidence type="ECO:0000313" key="3">
    <source>
        <dbReference type="Proteomes" id="UP000703269"/>
    </source>
</evidence>
<dbReference type="CDD" id="cd18186">
    <property type="entry name" value="BTB_POZ_ZBTB_KLHL-like"/>
    <property type="match status" value="1"/>
</dbReference>
<reference evidence="2 3" key="1">
    <citation type="submission" date="2021-08" db="EMBL/GenBank/DDBJ databases">
        <title>Draft Genome Sequence of Phanerochaete sordida strain YK-624.</title>
        <authorList>
            <person name="Mori T."/>
            <person name="Dohra H."/>
            <person name="Suzuki T."/>
            <person name="Kawagishi H."/>
            <person name="Hirai H."/>
        </authorList>
    </citation>
    <scope>NUCLEOTIDE SEQUENCE [LARGE SCALE GENOMIC DNA]</scope>
    <source>
        <strain evidence="2 3">YK-624</strain>
    </source>
</reference>
<dbReference type="PROSITE" id="PS50097">
    <property type="entry name" value="BTB"/>
    <property type="match status" value="1"/>
</dbReference>
<dbReference type="AlphaFoldDB" id="A0A9P3GCD3"/>
<dbReference type="EMBL" id="BPQB01000020">
    <property type="protein sequence ID" value="GJE91290.1"/>
    <property type="molecule type" value="Genomic_DNA"/>
</dbReference>
<evidence type="ECO:0000313" key="2">
    <source>
        <dbReference type="EMBL" id="GJE91290.1"/>
    </source>
</evidence>
<dbReference type="SUPFAM" id="SSF54695">
    <property type="entry name" value="POZ domain"/>
    <property type="match status" value="1"/>
</dbReference>
<accession>A0A9P3GCD3</accession>
<feature type="domain" description="BTB" evidence="1">
    <location>
        <begin position="25"/>
        <end position="91"/>
    </location>
</feature>